<keyword evidence="4" id="KW-1185">Reference proteome</keyword>
<evidence type="ECO:0000313" key="3">
    <source>
        <dbReference type="EMBL" id="KAF2432017.1"/>
    </source>
</evidence>
<feature type="domain" description="BAG" evidence="2">
    <location>
        <begin position="254"/>
        <end position="312"/>
    </location>
</feature>
<feature type="compositionally biased region" description="Polar residues" evidence="1">
    <location>
        <begin position="44"/>
        <end position="54"/>
    </location>
</feature>
<feature type="compositionally biased region" description="Polar residues" evidence="1">
    <location>
        <begin position="189"/>
        <end position="198"/>
    </location>
</feature>
<dbReference type="SUPFAM" id="SSF63491">
    <property type="entry name" value="BAG domain"/>
    <property type="match status" value="1"/>
</dbReference>
<feature type="region of interest" description="Disordered" evidence="1">
    <location>
        <begin position="1"/>
        <end position="31"/>
    </location>
</feature>
<dbReference type="Pfam" id="PF02179">
    <property type="entry name" value="BAG"/>
    <property type="match status" value="1"/>
</dbReference>
<dbReference type="AlphaFoldDB" id="A0A9P4NUT2"/>
<feature type="compositionally biased region" description="Basic residues" evidence="1">
    <location>
        <begin position="167"/>
        <end position="180"/>
    </location>
</feature>
<comment type="caution">
    <text evidence="3">The sequence shown here is derived from an EMBL/GenBank/DDBJ whole genome shotgun (WGS) entry which is preliminary data.</text>
</comment>
<feature type="compositionally biased region" description="Basic and acidic residues" evidence="1">
    <location>
        <begin position="120"/>
        <end position="135"/>
    </location>
</feature>
<dbReference type="GO" id="GO:0051087">
    <property type="term" value="F:protein-folding chaperone binding"/>
    <property type="evidence" value="ECO:0007669"/>
    <property type="project" value="InterPro"/>
</dbReference>
<feature type="compositionally biased region" description="Acidic residues" evidence="1">
    <location>
        <begin position="149"/>
        <end position="158"/>
    </location>
</feature>
<reference evidence="3" key="1">
    <citation type="journal article" date="2020" name="Stud. Mycol.">
        <title>101 Dothideomycetes genomes: a test case for predicting lifestyles and emergence of pathogens.</title>
        <authorList>
            <person name="Haridas S."/>
            <person name="Albert R."/>
            <person name="Binder M."/>
            <person name="Bloem J."/>
            <person name="Labutti K."/>
            <person name="Salamov A."/>
            <person name="Andreopoulos B."/>
            <person name="Baker S."/>
            <person name="Barry K."/>
            <person name="Bills G."/>
            <person name="Bluhm B."/>
            <person name="Cannon C."/>
            <person name="Castanera R."/>
            <person name="Culley D."/>
            <person name="Daum C."/>
            <person name="Ezra D."/>
            <person name="Gonzalez J."/>
            <person name="Henrissat B."/>
            <person name="Kuo A."/>
            <person name="Liang C."/>
            <person name="Lipzen A."/>
            <person name="Lutzoni F."/>
            <person name="Magnuson J."/>
            <person name="Mondo S."/>
            <person name="Nolan M."/>
            <person name="Ohm R."/>
            <person name="Pangilinan J."/>
            <person name="Park H.-J."/>
            <person name="Ramirez L."/>
            <person name="Alfaro M."/>
            <person name="Sun H."/>
            <person name="Tritt A."/>
            <person name="Yoshinaga Y."/>
            <person name="Zwiers L.-H."/>
            <person name="Turgeon B."/>
            <person name="Goodwin S."/>
            <person name="Spatafora J."/>
            <person name="Crous P."/>
            <person name="Grigoriev I."/>
        </authorList>
    </citation>
    <scope>NUCLEOTIDE SEQUENCE</scope>
    <source>
        <strain evidence="3">CBS 130266</strain>
    </source>
</reference>
<gene>
    <name evidence="3" type="ORF">EJ08DRAFT_669622</name>
</gene>
<sequence length="314" mass="34181">MSWSSRFGGWGGRFSPFGRSPNAGGEVSDGDFSYITSDDLARSQADQTPSGASTRDTDVLVLKNKKMNYPVHFPAHSIDRGELTVGDIRAAAAGKVGTPKSEAHRMKILYKGRNLSNDSKAAREEGLRSDGDHELMLVVPDATRGGESSSEEEEEESTVDGADGSKKKIRRRKKKSKSKKKNGDLDTPPLSTTNSSMLNPDATYAPSSAPPPPRQRTPQPAAAPQTPLQKLDALASVFHTKFVPDCIQFTASPPTDKAKRDFDHKKLTETILAQILLKLDAVETEGDPAARQRRKDIVKEVQGMLNRLDEVVKA</sequence>
<dbReference type="Proteomes" id="UP000800235">
    <property type="component" value="Unassembled WGS sequence"/>
</dbReference>
<dbReference type="InterPro" id="IPR003103">
    <property type="entry name" value="BAG_domain"/>
</dbReference>
<name>A0A9P4NUT2_9PEZI</name>
<feature type="compositionally biased region" description="Low complexity" evidence="1">
    <location>
        <begin position="1"/>
        <end position="20"/>
    </location>
</feature>
<organism evidence="3 4">
    <name type="scientific">Tothia fuscella</name>
    <dbReference type="NCBI Taxonomy" id="1048955"/>
    <lineage>
        <taxon>Eukaryota</taxon>
        <taxon>Fungi</taxon>
        <taxon>Dikarya</taxon>
        <taxon>Ascomycota</taxon>
        <taxon>Pezizomycotina</taxon>
        <taxon>Dothideomycetes</taxon>
        <taxon>Pleosporomycetidae</taxon>
        <taxon>Venturiales</taxon>
        <taxon>Cylindrosympodiaceae</taxon>
        <taxon>Tothia</taxon>
    </lineage>
</organism>
<protein>
    <recommendedName>
        <fullName evidence="2">BAG domain-containing protein</fullName>
    </recommendedName>
</protein>
<dbReference type="InterPro" id="IPR036533">
    <property type="entry name" value="BAG_dom_sf"/>
</dbReference>
<feature type="region of interest" description="Disordered" evidence="1">
    <location>
        <begin position="38"/>
        <end position="57"/>
    </location>
</feature>
<proteinExistence type="predicted"/>
<feature type="region of interest" description="Disordered" evidence="1">
    <location>
        <begin position="94"/>
        <end position="228"/>
    </location>
</feature>
<dbReference type="OrthoDB" id="417450at2759"/>
<dbReference type="SMART" id="SM00264">
    <property type="entry name" value="BAG"/>
    <property type="match status" value="1"/>
</dbReference>
<evidence type="ECO:0000259" key="2">
    <source>
        <dbReference type="PROSITE" id="PS51035"/>
    </source>
</evidence>
<dbReference type="Gene3D" id="1.20.58.120">
    <property type="entry name" value="BAG domain"/>
    <property type="match status" value="1"/>
</dbReference>
<feature type="compositionally biased region" description="Low complexity" evidence="1">
    <location>
        <begin position="216"/>
        <end position="227"/>
    </location>
</feature>
<evidence type="ECO:0000256" key="1">
    <source>
        <dbReference type="SAM" id="MobiDB-lite"/>
    </source>
</evidence>
<evidence type="ECO:0000313" key="4">
    <source>
        <dbReference type="Proteomes" id="UP000800235"/>
    </source>
</evidence>
<dbReference type="PROSITE" id="PS51035">
    <property type="entry name" value="BAG"/>
    <property type="match status" value="1"/>
</dbReference>
<dbReference type="EMBL" id="MU007028">
    <property type="protein sequence ID" value="KAF2432017.1"/>
    <property type="molecule type" value="Genomic_DNA"/>
</dbReference>
<accession>A0A9P4NUT2</accession>